<dbReference type="InterPro" id="IPR012337">
    <property type="entry name" value="RNaseH-like_sf"/>
</dbReference>
<dbReference type="InterPro" id="IPR036397">
    <property type="entry name" value="RNaseH_sf"/>
</dbReference>
<organism evidence="2 3">
    <name type="scientific">Halobacillus litoralis</name>
    <dbReference type="NCBI Taxonomy" id="45668"/>
    <lineage>
        <taxon>Bacteria</taxon>
        <taxon>Bacillati</taxon>
        <taxon>Bacillota</taxon>
        <taxon>Bacilli</taxon>
        <taxon>Bacillales</taxon>
        <taxon>Bacillaceae</taxon>
        <taxon>Halobacillus</taxon>
    </lineage>
</organism>
<dbReference type="Gene3D" id="3.30.420.10">
    <property type="entry name" value="Ribonuclease H-like superfamily/Ribonuclease H"/>
    <property type="match status" value="1"/>
</dbReference>
<reference evidence="2 3" key="1">
    <citation type="submission" date="2018-01" db="EMBL/GenBank/DDBJ databases">
        <title>The whole genome sequencing and assembly of Halobacillus litoralis ERB031 strain.</title>
        <authorList>
            <person name="Lee S.-J."/>
            <person name="Park M.-K."/>
            <person name="Kim J.-Y."/>
            <person name="Lee Y.-J."/>
            <person name="Yi H."/>
            <person name="Bahn Y.-S."/>
            <person name="Kim J.F."/>
            <person name="Lee D.-W."/>
        </authorList>
    </citation>
    <scope>NUCLEOTIDE SEQUENCE [LARGE SCALE GENOMIC DNA]</scope>
    <source>
        <strain evidence="2 3">ERB 031</strain>
    </source>
</reference>
<dbReference type="AlphaFoldDB" id="A0A410MB28"/>
<dbReference type="GO" id="GO:0004523">
    <property type="term" value="F:RNA-DNA hybrid ribonuclease activity"/>
    <property type="evidence" value="ECO:0007669"/>
    <property type="project" value="InterPro"/>
</dbReference>
<evidence type="ECO:0000313" key="2">
    <source>
        <dbReference type="EMBL" id="QAS51929.1"/>
    </source>
</evidence>
<feature type="domain" description="RNase H type-1" evidence="1">
    <location>
        <begin position="70"/>
        <end position="207"/>
    </location>
</feature>
<dbReference type="InterPro" id="IPR002156">
    <property type="entry name" value="RNaseH_domain"/>
</dbReference>
<dbReference type="KEGG" id="hli:HLI_06710"/>
<dbReference type="SUPFAM" id="SSF53098">
    <property type="entry name" value="Ribonuclease H-like"/>
    <property type="match status" value="1"/>
</dbReference>
<dbReference type="CDD" id="cd09279">
    <property type="entry name" value="RNase_HI_like"/>
    <property type="match status" value="1"/>
</dbReference>
<dbReference type="OrthoDB" id="2680098at2"/>
<evidence type="ECO:0000259" key="1">
    <source>
        <dbReference type="PROSITE" id="PS50879"/>
    </source>
</evidence>
<accession>A0A410MB28</accession>
<dbReference type="Proteomes" id="UP000287756">
    <property type="component" value="Chromosome"/>
</dbReference>
<gene>
    <name evidence="2" type="ORF">HLI_06710</name>
</gene>
<dbReference type="PANTHER" id="PTHR48475:SF1">
    <property type="entry name" value="RNASE H TYPE-1 DOMAIN-CONTAINING PROTEIN"/>
    <property type="match status" value="1"/>
</dbReference>
<dbReference type="NCBIfam" id="NF005822">
    <property type="entry name" value="PRK07708.1"/>
    <property type="match status" value="1"/>
</dbReference>
<dbReference type="PANTHER" id="PTHR48475">
    <property type="entry name" value="RIBONUCLEASE H"/>
    <property type="match status" value="1"/>
</dbReference>
<dbReference type="GO" id="GO:0003676">
    <property type="term" value="F:nucleic acid binding"/>
    <property type="evidence" value="ECO:0007669"/>
    <property type="project" value="InterPro"/>
</dbReference>
<evidence type="ECO:0000313" key="3">
    <source>
        <dbReference type="Proteomes" id="UP000287756"/>
    </source>
</evidence>
<dbReference type="RefSeq" id="WP_128524083.1">
    <property type="nucleotide sequence ID" value="NZ_CP026118.1"/>
</dbReference>
<dbReference type="PROSITE" id="PS50879">
    <property type="entry name" value="RNASE_H_1"/>
    <property type="match status" value="1"/>
</dbReference>
<dbReference type="EMBL" id="CP026118">
    <property type="protein sequence ID" value="QAS51929.1"/>
    <property type="molecule type" value="Genomic_DNA"/>
</dbReference>
<name>A0A410MB28_9BACI</name>
<protein>
    <recommendedName>
        <fullName evidence="1">RNase H type-1 domain-containing protein</fullName>
    </recommendedName>
</protein>
<dbReference type="Pfam" id="PF13456">
    <property type="entry name" value="RVT_3"/>
    <property type="match status" value="1"/>
</dbReference>
<sequence length="223" mass="25686">MKITIELTYKTPKKTEAFFKSEEMAVGEALLIAEDLERSGRAHHITFVDNYDTTWKMKDLRKYLTGLEKEPHNLTVYFDGGFEIENRKSGLGCAIYYEQNGKSMRLRKNAKVEELATNNEAEYAALYLAIQELEMLDVKNLPVTFSGDSQVVIKQLNEEWPTMDDVLLNWAERIDEKLEQMGITPSFELITRKDNREADRLATQALNGVEVTSTIDRHEKRGQ</sequence>
<proteinExistence type="predicted"/>